<protein>
    <recommendedName>
        <fullName evidence="1">HTH cro/C1-type domain-containing protein</fullName>
    </recommendedName>
</protein>
<sequence>MKCGERGAMIDDQHVEQELPPLDTLAARLEYLFEKIRPTPEELGDSHEPGRKYTNREIADKINATAGETGVTISAAYIGELRRGVASDPRTSHIRALASVFGVNTGYFVDDAAARRTQEQLTLLSELRRMDVKQVALRQVLTDNGLSATDTQLIEQMVARLRAVAEGAGSGEDGAAPGDRS</sequence>
<evidence type="ECO:0000313" key="3">
    <source>
        <dbReference type="Proteomes" id="UP000653076"/>
    </source>
</evidence>
<dbReference type="InterPro" id="IPR010982">
    <property type="entry name" value="Lambda_DNA-bd_dom_sf"/>
</dbReference>
<name>A0ABQ4JI89_9ACTN</name>
<dbReference type="InterPro" id="IPR001387">
    <property type="entry name" value="Cro/C1-type_HTH"/>
</dbReference>
<organism evidence="2 3">
    <name type="scientific">Micromonospora qiuiae</name>
    <dbReference type="NCBI Taxonomy" id="502268"/>
    <lineage>
        <taxon>Bacteria</taxon>
        <taxon>Bacillati</taxon>
        <taxon>Actinomycetota</taxon>
        <taxon>Actinomycetes</taxon>
        <taxon>Micromonosporales</taxon>
        <taxon>Micromonosporaceae</taxon>
        <taxon>Micromonospora</taxon>
    </lineage>
</organism>
<dbReference type="Gene3D" id="1.10.260.40">
    <property type="entry name" value="lambda repressor-like DNA-binding domains"/>
    <property type="match status" value="1"/>
</dbReference>
<dbReference type="PROSITE" id="PS50943">
    <property type="entry name" value="HTH_CROC1"/>
    <property type="match status" value="1"/>
</dbReference>
<evidence type="ECO:0000259" key="1">
    <source>
        <dbReference type="PROSITE" id="PS50943"/>
    </source>
</evidence>
<reference evidence="2 3" key="1">
    <citation type="submission" date="2021-01" db="EMBL/GenBank/DDBJ databases">
        <title>Whole genome shotgun sequence of Verrucosispora qiuiae NBRC 106684.</title>
        <authorList>
            <person name="Komaki H."/>
            <person name="Tamura T."/>
        </authorList>
    </citation>
    <scope>NUCLEOTIDE SEQUENCE [LARGE SCALE GENOMIC DNA]</scope>
    <source>
        <strain evidence="2 3">NBRC 106684</strain>
    </source>
</reference>
<feature type="domain" description="HTH cro/C1-type" evidence="1">
    <location>
        <begin position="73"/>
        <end position="108"/>
    </location>
</feature>
<proteinExistence type="predicted"/>
<dbReference type="Proteomes" id="UP000653076">
    <property type="component" value="Unassembled WGS sequence"/>
</dbReference>
<comment type="caution">
    <text evidence="2">The sequence shown here is derived from an EMBL/GenBank/DDBJ whole genome shotgun (WGS) entry which is preliminary data.</text>
</comment>
<gene>
    <name evidence="2" type="ORF">Vqi01_54800</name>
</gene>
<evidence type="ECO:0000313" key="2">
    <source>
        <dbReference type="EMBL" id="GIJ30318.1"/>
    </source>
</evidence>
<dbReference type="EMBL" id="BOPC01000106">
    <property type="protein sequence ID" value="GIJ30318.1"/>
    <property type="molecule type" value="Genomic_DNA"/>
</dbReference>
<accession>A0ABQ4JI89</accession>
<keyword evidence="3" id="KW-1185">Reference proteome</keyword>